<evidence type="ECO:0000313" key="3">
    <source>
        <dbReference type="Proteomes" id="UP000735302"/>
    </source>
</evidence>
<gene>
    <name evidence="2" type="ORF">PoB_001223800</name>
</gene>
<feature type="compositionally biased region" description="Acidic residues" evidence="1">
    <location>
        <begin position="89"/>
        <end position="126"/>
    </location>
</feature>
<keyword evidence="3" id="KW-1185">Reference proteome</keyword>
<organism evidence="2 3">
    <name type="scientific">Plakobranchus ocellatus</name>
    <dbReference type="NCBI Taxonomy" id="259542"/>
    <lineage>
        <taxon>Eukaryota</taxon>
        <taxon>Metazoa</taxon>
        <taxon>Spiralia</taxon>
        <taxon>Lophotrochozoa</taxon>
        <taxon>Mollusca</taxon>
        <taxon>Gastropoda</taxon>
        <taxon>Heterobranchia</taxon>
        <taxon>Euthyneura</taxon>
        <taxon>Panpulmonata</taxon>
        <taxon>Sacoglossa</taxon>
        <taxon>Placobranchoidea</taxon>
        <taxon>Plakobranchidae</taxon>
        <taxon>Plakobranchus</taxon>
    </lineage>
</organism>
<comment type="caution">
    <text evidence="2">The sequence shown here is derived from an EMBL/GenBank/DDBJ whole genome shotgun (WGS) entry which is preliminary data.</text>
</comment>
<accession>A0AAV3YU17</accession>
<evidence type="ECO:0000313" key="2">
    <source>
        <dbReference type="EMBL" id="GFN85732.1"/>
    </source>
</evidence>
<dbReference type="EMBL" id="BLXT01001455">
    <property type="protein sequence ID" value="GFN85732.1"/>
    <property type="molecule type" value="Genomic_DNA"/>
</dbReference>
<protein>
    <submittedName>
        <fullName evidence="2">Uncharacterized protein</fullName>
    </submittedName>
</protein>
<sequence length="137" mass="14986">MQKLDLKNDSDLRKHLKLYNRLTQGSHKDDTGCQWEFQALSAYTANSSNCGQFVASLHEKGIYNEYDNKNDDDGNGGGGYSAAAAAAAADDDDDDGNDDDDDDDDDDGNDDDDDDDEDDDDDDDDDDCANCCCCCCY</sequence>
<evidence type="ECO:0000256" key="1">
    <source>
        <dbReference type="SAM" id="MobiDB-lite"/>
    </source>
</evidence>
<reference evidence="2 3" key="1">
    <citation type="journal article" date="2021" name="Elife">
        <title>Chloroplast acquisition without the gene transfer in kleptoplastic sea slugs, Plakobranchus ocellatus.</title>
        <authorList>
            <person name="Maeda T."/>
            <person name="Takahashi S."/>
            <person name="Yoshida T."/>
            <person name="Shimamura S."/>
            <person name="Takaki Y."/>
            <person name="Nagai Y."/>
            <person name="Toyoda A."/>
            <person name="Suzuki Y."/>
            <person name="Arimoto A."/>
            <person name="Ishii H."/>
            <person name="Satoh N."/>
            <person name="Nishiyama T."/>
            <person name="Hasebe M."/>
            <person name="Maruyama T."/>
            <person name="Minagawa J."/>
            <person name="Obokata J."/>
            <person name="Shigenobu S."/>
        </authorList>
    </citation>
    <scope>NUCLEOTIDE SEQUENCE [LARGE SCALE GENOMIC DNA]</scope>
</reference>
<name>A0AAV3YU17_9GAST</name>
<dbReference type="Proteomes" id="UP000735302">
    <property type="component" value="Unassembled WGS sequence"/>
</dbReference>
<dbReference type="AlphaFoldDB" id="A0AAV3YU17"/>
<proteinExistence type="predicted"/>
<feature type="region of interest" description="Disordered" evidence="1">
    <location>
        <begin position="64"/>
        <end position="126"/>
    </location>
</feature>